<evidence type="ECO:0000313" key="2">
    <source>
        <dbReference type="Proteomes" id="UP000002640"/>
    </source>
</evidence>
<sequence>MEKNFKEPNFQQKLRNELLNFKQRGSYQGYVAKFQEKLRLVPLDPVFAKEIFLKGLTSNNLRKQILRKKPETLEDVIAEGFSEVELERLEESKPGPTNKCPHCDKGFHNPDNCWTKYPEKRPTSQPAFRKPTTQDKTNYKAKYFALVDKLIVDDATNDATPLNE</sequence>
<dbReference type="SMR" id="G4ZTM9"/>
<proteinExistence type="predicted"/>
<dbReference type="EMBL" id="JH159156">
    <property type="protein sequence ID" value="EGZ12940.1"/>
    <property type="molecule type" value="Genomic_DNA"/>
</dbReference>
<accession>G4ZTM9</accession>
<gene>
    <name evidence="1" type="ORF">PHYSODRAFT_513786</name>
</gene>
<dbReference type="InParanoid" id="G4ZTM9"/>
<evidence type="ECO:0000313" key="1">
    <source>
        <dbReference type="EMBL" id="EGZ12940.1"/>
    </source>
</evidence>
<dbReference type="RefSeq" id="XP_009530369.1">
    <property type="nucleotide sequence ID" value="XM_009532074.1"/>
</dbReference>
<name>G4ZTM9_PHYSP</name>
<dbReference type="AlphaFoldDB" id="G4ZTM9"/>
<evidence type="ECO:0008006" key="3">
    <source>
        <dbReference type="Google" id="ProtNLM"/>
    </source>
</evidence>
<dbReference type="KEGG" id="psoj:PHYSODRAFT_513786"/>
<dbReference type="OMA" id="KCINCHR"/>
<organism evidence="1 2">
    <name type="scientific">Phytophthora sojae (strain P6497)</name>
    <name type="common">Soybean stem and root rot agent</name>
    <name type="synonym">Phytophthora megasperma f. sp. glycines</name>
    <dbReference type="NCBI Taxonomy" id="1094619"/>
    <lineage>
        <taxon>Eukaryota</taxon>
        <taxon>Sar</taxon>
        <taxon>Stramenopiles</taxon>
        <taxon>Oomycota</taxon>
        <taxon>Peronosporomycetes</taxon>
        <taxon>Peronosporales</taxon>
        <taxon>Peronosporaceae</taxon>
        <taxon>Phytophthora</taxon>
    </lineage>
</organism>
<protein>
    <recommendedName>
        <fullName evidence="3">Retrotransposon gag domain-containing protein</fullName>
    </recommendedName>
</protein>
<dbReference type="GeneID" id="20659502"/>
<reference evidence="1 2" key="1">
    <citation type="journal article" date="2006" name="Science">
        <title>Phytophthora genome sequences uncover evolutionary origins and mechanisms of pathogenesis.</title>
        <authorList>
            <person name="Tyler B.M."/>
            <person name="Tripathy S."/>
            <person name="Zhang X."/>
            <person name="Dehal P."/>
            <person name="Jiang R.H."/>
            <person name="Aerts A."/>
            <person name="Arredondo F.D."/>
            <person name="Baxter L."/>
            <person name="Bensasson D."/>
            <person name="Beynon J.L."/>
            <person name="Chapman J."/>
            <person name="Damasceno C.M."/>
            <person name="Dorrance A.E."/>
            <person name="Dou D."/>
            <person name="Dickerman A.W."/>
            <person name="Dubchak I.L."/>
            <person name="Garbelotto M."/>
            <person name="Gijzen M."/>
            <person name="Gordon S.G."/>
            <person name="Govers F."/>
            <person name="Grunwald N.J."/>
            <person name="Huang W."/>
            <person name="Ivors K.L."/>
            <person name="Jones R.W."/>
            <person name="Kamoun S."/>
            <person name="Krampis K."/>
            <person name="Lamour K.H."/>
            <person name="Lee M.K."/>
            <person name="McDonald W.H."/>
            <person name="Medina M."/>
            <person name="Meijer H.J."/>
            <person name="Nordberg E.K."/>
            <person name="Maclean D.J."/>
            <person name="Ospina-Giraldo M.D."/>
            <person name="Morris P.F."/>
            <person name="Phuntumart V."/>
            <person name="Putnam N.H."/>
            <person name="Rash S."/>
            <person name="Rose J.K."/>
            <person name="Sakihama Y."/>
            <person name="Salamov A.A."/>
            <person name="Savidor A."/>
            <person name="Scheuring C.F."/>
            <person name="Smith B.M."/>
            <person name="Sobral B.W."/>
            <person name="Terry A."/>
            <person name="Torto-Alalibo T.A."/>
            <person name="Win J."/>
            <person name="Xu Z."/>
            <person name="Zhang H."/>
            <person name="Grigoriev I.V."/>
            <person name="Rokhsar D.S."/>
            <person name="Boore J.L."/>
        </authorList>
    </citation>
    <scope>NUCLEOTIDE SEQUENCE [LARGE SCALE GENOMIC DNA]</scope>
    <source>
        <strain evidence="1 2">P6497</strain>
    </source>
</reference>
<dbReference type="Proteomes" id="UP000002640">
    <property type="component" value="Unassembled WGS sequence"/>
</dbReference>
<keyword evidence="2" id="KW-1185">Reference proteome</keyword>